<dbReference type="STRING" id="89524.SAMN05444370_11468"/>
<evidence type="ECO:0000313" key="1">
    <source>
        <dbReference type="EMBL" id="SEA85396.1"/>
    </source>
</evidence>
<keyword evidence="2" id="KW-1185">Reference proteome</keyword>
<evidence type="ECO:0000313" key="2">
    <source>
        <dbReference type="Proteomes" id="UP000198703"/>
    </source>
</evidence>
<name>A0A1H4EKD2_9RHOB</name>
<dbReference type="Proteomes" id="UP000198703">
    <property type="component" value="Unassembled WGS sequence"/>
</dbReference>
<accession>A0A1H4EKD2</accession>
<proteinExistence type="predicted"/>
<dbReference type="EMBL" id="FNQM01000014">
    <property type="protein sequence ID" value="SEA85396.1"/>
    <property type="molecule type" value="Genomic_DNA"/>
</dbReference>
<dbReference type="AlphaFoldDB" id="A0A1H4EKD2"/>
<reference evidence="1 2" key="1">
    <citation type="submission" date="2016-10" db="EMBL/GenBank/DDBJ databases">
        <authorList>
            <person name="de Groot N.N."/>
        </authorList>
    </citation>
    <scope>NUCLEOTIDE SEQUENCE [LARGE SCALE GENOMIC DNA]</scope>
    <source>
        <strain evidence="1 2">DSM 15345</strain>
    </source>
</reference>
<organism evidence="1 2">
    <name type="scientific">Rubrimonas cliftonensis</name>
    <dbReference type="NCBI Taxonomy" id="89524"/>
    <lineage>
        <taxon>Bacteria</taxon>
        <taxon>Pseudomonadati</taxon>
        <taxon>Pseudomonadota</taxon>
        <taxon>Alphaproteobacteria</taxon>
        <taxon>Rhodobacterales</taxon>
        <taxon>Paracoccaceae</taxon>
        <taxon>Rubrimonas</taxon>
    </lineage>
</organism>
<protein>
    <submittedName>
        <fullName evidence="1">Uncharacterized protein</fullName>
    </submittedName>
</protein>
<gene>
    <name evidence="1" type="ORF">SAMN05444370_11468</name>
</gene>
<sequence>MLNRLVEGEEDQTTIQWIVVPTNGIEPHIRVFDRSARSDGTFERKHFAYDHRSDTYACPAGKTLKPRRRDFARPRDIVDQSGFIRYRASSRDCGACR</sequence>